<accession>A0A2T2WSW0</accession>
<dbReference type="InterPro" id="IPR045595">
    <property type="entry name" value="SufBD_N"/>
</dbReference>
<feature type="domain" description="SUF system FeS cluster assembly SufBD core" evidence="2">
    <location>
        <begin position="157"/>
        <end position="299"/>
    </location>
</feature>
<evidence type="ECO:0000259" key="2">
    <source>
        <dbReference type="Pfam" id="PF01458"/>
    </source>
</evidence>
<organism evidence="4 5">
    <name type="scientific">Sulfobacillus benefaciens</name>
    <dbReference type="NCBI Taxonomy" id="453960"/>
    <lineage>
        <taxon>Bacteria</taxon>
        <taxon>Bacillati</taxon>
        <taxon>Bacillota</taxon>
        <taxon>Clostridia</taxon>
        <taxon>Eubacteriales</taxon>
        <taxon>Clostridiales Family XVII. Incertae Sedis</taxon>
        <taxon>Sulfobacillus</taxon>
    </lineage>
</organism>
<dbReference type="Pfam" id="PF01458">
    <property type="entry name" value="SUFBD_core"/>
    <property type="match status" value="1"/>
</dbReference>
<evidence type="ECO:0000313" key="4">
    <source>
        <dbReference type="EMBL" id="PSR25338.1"/>
    </source>
</evidence>
<dbReference type="GO" id="GO:0016226">
    <property type="term" value="P:iron-sulfur cluster assembly"/>
    <property type="evidence" value="ECO:0007669"/>
    <property type="project" value="InterPro"/>
</dbReference>
<dbReference type="Proteomes" id="UP000242699">
    <property type="component" value="Unassembled WGS sequence"/>
</dbReference>
<protein>
    <recommendedName>
        <fullName evidence="6">Fe-S cluster assembly protein SufB</fullName>
    </recommendedName>
</protein>
<gene>
    <name evidence="4" type="ORF">C7B43_16945</name>
</gene>
<comment type="caution">
    <text evidence="4">The sequence shown here is derived from an EMBL/GenBank/DDBJ whole genome shotgun (WGS) entry which is preliminary data.</text>
</comment>
<dbReference type="InterPro" id="IPR000825">
    <property type="entry name" value="SUF_FeS_clus_asmbl_SufBD_core"/>
</dbReference>
<dbReference type="EMBL" id="PXYT01000056">
    <property type="protein sequence ID" value="PSR25338.1"/>
    <property type="molecule type" value="Genomic_DNA"/>
</dbReference>
<dbReference type="InterPro" id="IPR037284">
    <property type="entry name" value="SUF_FeS_clus_asmbl_SufBD_sf"/>
</dbReference>
<proteinExistence type="inferred from homology"/>
<comment type="similarity">
    <text evidence="1">Belongs to the iron-sulfur cluster assembly SufBD family.</text>
</comment>
<dbReference type="SUPFAM" id="SSF101960">
    <property type="entry name" value="Stabilizer of iron transporter SufD"/>
    <property type="match status" value="1"/>
</dbReference>
<evidence type="ECO:0000256" key="1">
    <source>
        <dbReference type="ARBA" id="ARBA00043967"/>
    </source>
</evidence>
<dbReference type="PANTHER" id="PTHR30508">
    <property type="entry name" value="FES CLUSTER ASSEMBLY PROTEIN SUF"/>
    <property type="match status" value="1"/>
</dbReference>
<evidence type="ECO:0008006" key="6">
    <source>
        <dbReference type="Google" id="ProtNLM"/>
    </source>
</evidence>
<sequence length="397" mass="44228">MTRKIFTHFDTITPASIRDLSTSRGEPSWLTEYRLQAFDLLASEQVSRFWPSGRDQGFTVPPDASQVGEYSHQPDEADVVYHQLIQSLASKGVVYGDFFDVLSIYPDLIKQHLGSVIPYCESALSAMNMALFTGGMVIYVPAGVKCQVPLSYFRTFSNPGQIERHLIIMGAGASASFVEGRPSLNYAPSHLVQTEIVVDRDASLTYTAVKNWDKHVNTWVQKRARCLDHGQMTWIEGHFGGHESHEWTDTLLAGDEAHGNVVAYAYSSESQAISYFPRVVHEGRRTTSHLMVHAIARGRLDIEGGQCVLSHAHHCDVTRDILVMESRPGVAVIRNHSLVAQKDAVVTGSEFTVKPWPEEDGKARSEALEISRTFLSHLPMEFSIEAQRLISQKSQEG</sequence>
<dbReference type="AlphaFoldDB" id="A0A2T2WSW0"/>
<evidence type="ECO:0000313" key="5">
    <source>
        <dbReference type="Proteomes" id="UP000242699"/>
    </source>
</evidence>
<name>A0A2T2WSW0_9FIRM</name>
<dbReference type="InterPro" id="IPR055346">
    <property type="entry name" value="Fe-S_cluster_assembly_SufBD"/>
</dbReference>
<reference evidence="4 5" key="1">
    <citation type="journal article" date="2014" name="BMC Genomics">
        <title>Comparison of environmental and isolate Sulfobacillus genomes reveals diverse carbon, sulfur, nitrogen, and hydrogen metabolisms.</title>
        <authorList>
            <person name="Justice N.B."/>
            <person name="Norman A."/>
            <person name="Brown C.T."/>
            <person name="Singh A."/>
            <person name="Thomas B.C."/>
            <person name="Banfield J.F."/>
        </authorList>
    </citation>
    <scope>NUCLEOTIDE SEQUENCE [LARGE SCALE GENOMIC DNA]</scope>
    <source>
        <strain evidence="4">AMDSBA1</strain>
    </source>
</reference>
<dbReference type="PANTHER" id="PTHR30508:SF1">
    <property type="entry name" value="UPF0051 PROTEIN ABCI8, CHLOROPLASTIC-RELATED"/>
    <property type="match status" value="1"/>
</dbReference>
<feature type="domain" description="SUF system FeS cluster assembly SufBD N-terminal" evidence="3">
    <location>
        <begin position="87"/>
        <end position="150"/>
    </location>
</feature>
<dbReference type="Pfam" id="PF19295">
    <property type="entry name" value="SufBD_N"/>
    <property type="match status" value="1"/>
</dbReference>
<evidence type="ECO:0000259" key="3">
    <source>
        <dbReference type="Pfam" id="PF19295"/>
    </source>
</evidence>